<dbReference type="RefSeq" id="WP_139107490.1">
    <property type="nucleotide sequence ID" value="NZ_VDFR01000282.1"/>
</dbReference>
<sequence length="59" mass="6094">MSPTDGCSSISARGNASFCNDEDGVLCCAAFSIARWSRPLSAATGALHVQCGMSKSYGF</sequence>
<gene>
    <name evidence="1" type="ORF">FHE65_35815</name>
</gene>
<protein>
    <submittedName>
        <fullName evidence="1">Uncharacterized protein</fullName>
    </submittedName>
</protein>
<comment type="caution">
    <text evidence="1">The sequence shown here is derived from an EMBL/GenBank/DDBJ whole genome shotgun (WGS) entry which is preliminary data.</text>
</comment>
<organism evidence="1 2">
    <name type="scientific">Mumia zhuanghuii</name>
    <dbReference type="NCBI Taxonomy" id="2585211"/>
    <lineage>
        <taxon>Bacteria</taxon>
        <taxon>Bacillati</taxon>
        <taxon>Actinomycetota</taxon>
        <taxon>Actinomycetes</taxon>
        <taxon>Propionibacteriales</taxon>
        <taxon>Nocardioidaceae</taxon>
        <taxon>Mumia</taxon>
    </lineage>
</organism>
<name>A0A5C4LSY3_9ACTN</name>
<accession>A0A5C4LSY3</accession>
<dbReference type="Proteomes" id="UP000306740">
    <property type="component" value="Unassembled WGS sequence"/>
</dbReference>
<evidence type="ECO:0000313" key="2">
    <source>
        <dbReference type="Proteomes" id="UP000306740"/>
    </source>
</evidence>
<proteinExistence type="predicted"/>
<dbReference type="AlphaFoldDB" id="A0A5C4LSY3"/>
<evidence type="ECO:0000313" key="1">
    <source>
        <dbReference type="EMBL" id="TNC22168.1"/>
    </source>
</evidence>
<dbReference type="EMBL" id="VDFR01000282">
    <property type="protein sequence ID" value="TNC22168.1"/>
    <property type="molecule type" value="Genomic_DNA"/>
</dbReference>
<reference evidence="1 2" key="1">
    <citation type="submission" date="2019-05" db="EMBL/GenBank/DDBJ databases">
        <title>Mumia sp. nov., isolated from the intestinal contents of plateau pika (Ochotona curzoniae) in the Qinghai-Tibet plateau of China.</title>
        <authorList>
            <person name="Tian Z."/>
        </authorList>
    </citation>
    <scope>NUCLEOTIDE SEQUENCE [LARGE SCALE GENOMIC DNA]</scope>
    <source>
        <strain evidence="2">527</strain>
    </source>
</reference>